<comment type="caution">
    <text evidence="3">The sequence shown here is derived from an EMBL/GenBank/DDBJ whole genome shotgun (WGS) entry which is preliminary data.</text>
</comment>
<evidence type="ECO:0000313" key="3">
    <source>
        <dbReference type="EMBL" id="KAJ0201166.1"/>
    </source>
</evidence>
<feature type="compositionally biased region" description="Polar residues" evidence="2">
    <location>
        <begin position="301"/>
        <end position="321"/>
    </location>
</feature>
<evidence type="ECO:0000256" key="1">
    <source>
        <dbReference type="SAM" id="Coils"/>
    </source>
</evidence>
<feature type="compositionally biased region" description="Low complexity" evidence="2">
    <location>
        <begin position="149"/>
        <end position="159"/>
    </location>
</feature>
<organism evidence="3 4">
    <name type="scientific">Lactuca sativa</name>
    <name type="common">Garden lettuce</name>
    <dbReference type="NCBI Taxonomy" id="4236"/>
    <lineage>
        <taxon>Eukaryota</taxon>
        <taxon>Viridiplantae</taxon>
        <taxon>Streptophyta</taxon>
        <taxon>Embryophyta</taxon>
        <taxon>Tracheophyta</taxon>
        <taxon>Spermatophyta</taxon>
        <taxon>Magnoliopsida</taxon>
        <taxon>eudicotyledons</taxon>
        <taxon>Gunneridae</taxon>
        <taxon>Pentapetalae</taxon>
        <taxon>asterids</taxon>
        <taxon>campanulids</taxon>
        <taxon>Asterales</taxon>
        <taxon>Asteraceae</taxon>
        <taxon>Cichorioideae</taxon>
        <taxon>Cichorieae</taxon>
        <taxon>Lactucinae</taxon>
        <taxon>Lactuca</taxon>
    </lineage>
</organism>
<feature type="region of interest" description="Disordered" evidence="2">
    <location>
        <begin position="243"/>
        <end position="267"/>
    </location>
</feature>
<evidence type="ECO:0000313" key="4">
    <source>
        <dbReference type="Proteomes" id="UP000235145"/>
    </source>
</evidence>
<feature type="compositionally biased region" description="Basic and acidic residues" evidence="2">
    <location>
        <begin position="174"/>
        <end position="192"/>
    </location>
</feature>
<evidence type="ECO:0000256" key="2">
    <source>
        <dbReference type="SAM" id="MobiDB-lite"/>
    </source>
</evidence>
<feature type="compositionally biased region" description="Polar residues" evidence="2">
    <location>
        <begin position="74"/>
        <end position="101"/>
    </location>
</feature>
<dbReference type="Gramene" id="rna-gnl|WGS:NBSK|LSAT_6X90261_mrna">
    <property type="protein sequence ID" value="cds-PLY99063.1"/>
    <property type="gene ID" value="gene-LSAT_6X90261"/>
</dbReference>
<keyword evidence="1" id="KW-0175">Coiled coil</keyword>
<accession>A0A9R1V7M1</accession>
<reference evidence="3 4" key="1">
    <citation type="journal article" date="2017" name="Nat. Commun.">
        <title>Genome assembly with in vitro proximity ligation data and whole-genome triplication in lettuce.</title>
        <authorList>
            <person name="Reyes-Chin-Wo S."/>
            <person name="Wang Z."/>
            <person name="Yang X."/>
            <person name="Kozik A."/>
            <person name="Arikit S."/>
            <person name="Song C."/>
            <person name="Xia L."/>
            <person name="Froenicke L."/>
            <person name="Lavelle D.O."/>
            <person name="Truco M.J."/>
            <person name="Xia R."/>
            <person name="Zhu S."/>
            <person name="Xu C."/>
            <person name="Xu H."/>
            <person name="Xu X."/>
            <person name="Cox K."/>
            <person name="Korf I."/>
            <person name="Meyers B.C."/>
            <person name="Michelmore R.W."/>
        </authorList>
    </citation>
    <scope>NUCLEOTIDE SEQUENCE [LARGE SCALE GENOMIC DNA]</scope>
    <source>
        <strain evidence="4">cv. Salinas</strain>
        <tissue evidence="3">Seedlings</tissue>
    </source>
</reference>
<feature type="region of interest" description="Disordered" evidence="2">
    <location>
        <begin position="301"/>
        <end position="345"/>
    </location>
</feature>
<protein>
    <submittedName>
        <fullName evidence="3">Uncharacterized protein</fullName>
    </submittedName>
</protein>
<feature type="compositionally biased region" description="Polar residues" evidence="2">
    <location>
        <begin position="330"/>
        <end position="340"/>
    </location>
</feature>
<feature type="compositionally biased region" description="Low complexity" evidence="2">
    <location>
        <begin position="109"/>
        <end position="123"/>
    </location>
</feature>
<feature type="region of interest" description="Disordered" evidence="2">
    <location>
        <begin position="72"/>
        <end position="123"/>
    </location>
</feature>
<dbReference type="EMBL" id="NBSK02000006">
    <property type="protein sequence ID" value="KAJ0201166.1"/>
    <property type="molecule type" value="Genomic_DNA"/>
</dbReference>
<name>A0A9R1V7M1_LACSA</name>
<dbReference type="PANTHER" id="PTHR33701">
    <property type="entry name" value="TRANSMEMBRANE PROTEIN"/>
    <property type="match status" value="1"/>
</dbReference>
<dbReference type="AlphaFoldDB" id="A0A9R1V7M1"/>
<dbReference type="Proteomes" id="UP000235145">
    <property type="component" value="Unassembled WGS sequence"/>
</dbReference>
<feature type="compositionally biased region" description="Basic residues" evidence="2">
    <location>
        <begin position="160"/>
        <end position="173"/>
    </location>
</feature>
<keyword evidence="4" id="KW-1185">Reference proteome</keyword>
<feature type="region of interest" description="Disordered" evidence="2">
    <location>
        <begin position="135"/>
        <end position="192"/>
    </location>
</feature>
<proteinExistence type="predicted"/>
<dbReference type="OrthoDB" id="1939754at2759"/>
<dbReference type="PANTHER" id="PTHR33701:SF3">
    <property type="entry name" value="TRANSCRIPTIONAL REGULATOR ATRX"/>
    <property type="match status" value="1"/>
</dbReference>
<sequence length="591" mass="65847">MEDKTVKTIDFLRARLLAERSVSRTARQRAYELSKRVSELEKQLKYVSLQRKKAEKATVDVLLILENHGRNDLSEQFNSSSDQDEISSQHAETETSTQLQHVKSKPQESEFSSSEVESSRSLSWKSSKNSSSRFLEKKYTEASRRRRSNSFTSTGSSPRRVGKSCRQIRHREHRSPNDDVAQKNDGSEKDMERALERQAQFIARYEAEEKAQREWEDKFRENDWCDPGTHSDVTEERDEIKGAAPPVIPSPCCNDKTTPGSGSEEIDAKLSEEPNIKIETEDPKNSDVVNNVNVSDNQIQNHPQSTQFIPGHVSSSQNSSLLDKGEETSGNKSYETNVGTHENPGELGSVLEALQQAKLSLRSLEKVPLLQNGPSVPAYRSMEKFPVPFSSVGLFRLPIDYEYGAGVNNNNNNLLTYDSRLSLTSQQHTGPSGGQFGQFVTESLSSSSGSLDDRFRMVPTFPYQETGLPALDPRFGVGPPARDPRLDVGFGPSARDPRLDVGFGLSARDPRFDVGARDPRLDVGLGLSANDPRSLVGLGLSPRDPRFDVGARDPRLDAGFGQAARDSRLEIGPTFQARSLYGDYIRPNMYK</sequence>
<feature type="coiled-coil region" evidence="1">
    <location>
        <begin position="23"/>
        <end position="57"/>
    </location>
</feature>
<gene>
    <name evidence="3" type="ORF">LSAT_V11C600332930</name>
</gene>